<sequence>MSDEHTSTEPTSKASLPTTQRAWIVERRGPPEKALRLHEDWPVPKPQAGDVLVKVQAAALNPVGFKLMAVAPNFLAKRPLPAEYDFAGTIADANGSRYKEGDPVWGFIEVQQSWKSRQGALSQYVRVPAHMVAPRPANVSATGAAGLTLAGETAYQCLFRSNSLAVDAAGNLEPGQTVFVNGGSSSVGAFAIQIAKAKGAARVVASASGKNEEFVRGLGADEFIDYTKKPIHEQLLENPPNPKFHIIVDAVGILDPALYTHSPACLVPGGVYVSTGYHPHSLALHEFTLTFKHALATVWPRVLGGTPRKHIIMYLHHKEEDLKDMAGMLEKGTLKPVIDSVFAFEDVLKAYEKIMTSRAKGKVVVKVDPEAE</sequence>
<feature type="domain" description="Enoyl reductase (ER)" evidence="2">
    <location>
        <begin position="29"/>
        <end position="365"/>
    </location>
</feature>
<dbReference type="GeneID" id="9590399"/>
<dbReference type="GO" id="GO:0005739">
    <property type="term" value="C:mitochondrion"/>
    <property type="evidence" value="ECO:0007669"/>
    <property type="project" value="TreeGrafter"/>
</dbReference>
<dbReference type="SMART" id="SM00829">
    <property type="entry name" value="PKS_ER"/>
    <property type="match status" value="1"/>
</dbReference>
<dbReference type="InterPro" id="IPR011032">
    <property type="entry name" value="GroES-like_sf"/>
</dbReference>
<dbReference type="OMA" id="LYWQSHQ"/>
<evidence type="ECO:0000313" key="3">
    <source>
        <dbReference type="EMBL" id="EFI93697.1"/>
    </source>
</evidence>
<dbReference type="InterPro" id="IPR020843">
    <property type="entry name" value="ER"/>
</dbReference>
<dbReference type="SUPFAM" id="SSF50129">
    <property type="entry name" value="GroES-like"/>
    <property type="match status" value="1"/>
</dbReference>
<dbReference type="Pfam" id="PF13602">
    <property type="entry name" value="ADH_zinc_N_2"/>
    <property type="match status" value="1"/>
</dbReference>
<dbReference type="VEuPathDB" id="FungiDB:SCHCODRAFT_02637388"/>
<dbReference type="CDD" id="cd08267">
    <property type="entry name" value="MDR1"/>
    <property type="match status" value="1"/>
</dbReference>
<dbReference type="SUPFAM" id="SSF51735">
    <property type="entry name" value="NAD(P)-binding Rossmann-fold domains"/>
    <property type="match status" value="1"/>
</dbReference>
<evidence type="ECO:0000259" key="2">
    <source>
        <dbReference type="SMART" id="SM00829"/>
    </source>
</evidence>
<dbReference type="eggNOG" id="KOG1198">
    <property type="taxonomic scope" value="Eukaryota"/>
</dbReference>
<protein>
    <recommendedName>
        <fullName evidence="2">Enoyl reductase (ER) domain-containing protein</fullName>
    </recommendedName>
</protein>
<dbReference type="EMBL" id="GL377310">
    <property type="protein sequence ID" value="EFI93697.1"/>
    <property type="molecule type" value="Genomic_DNA"/>
</dbReference>
<dbReference type="RefSeq" id="XP_003028600.1">
    <property type="nucleotide sequence ID" value="XM_003028554.1"/>
</dbReference>
<gene>
    <name evidence="3" type="ORF">SCHCODRAFT_69935</name>
</gene>
<evidence type="ECO:0000313" key="4">
    <source>
        <dbReference type="Proteomes" id="UP000007431"/>
    </source>
</evidence>
<organism evidence="4">
    <name type="scientific">Schizophyllum commune (strain H4-8 / FGSC 9210)</name>
    <name type="common">Split gill fungus</name>
    <dbReference type="NCBI Taxonomy" id="578458"/>
    <lineage>
        <taxon>Eukaryota</taxon>
        <taxon>Fungi</taxon>
        <taxon>Dikarya</taxon>
        <taxon>Basidiomycota</taxon>
        <taxon>Agaricomycotina</taxon>
        <taxon>Agaricomycetes</taxon>
        <taxon>Agaricomycetidae</taxon>
        <taxon>Agaricales</taxon>
        <taxon>Schizophyllaceae</taxon>
        <taxon>Schizophyllum</taxon>
    </lineage>
</organism>
<dbReference type="OrthoDB" id="3509362at2759"/>
<dbReference type="STRING" id="578458.D8QDK5"/>
<dbReference type="AlphaFoldDB" id="D8QDK5"/>
<dbReference type="Gene3D" id="3.40.50.720">
    <property type="entry name" value="NAD(P)-binding Rossmann-like Domain"/>
    <property type="match status" value="1"/>
</dbReference>
<dbReference type="GO" id="GO:0016491">
    <property type="term" value="F:oxidoreductase activity"/>
    <property type="evidence" value="ECO:0007669"/>
    <property type="project" value="InterPro"/>
</dbReference>
<dbReference type="Gene3D" id="3.90.180.10">
    <property type="entry name" value="Medium-chain alcohol dehydrogenases, catalytic domain"/>
    <property type="match status" value="1"/>
</dbReference>
<dbReference type="FunCoup" id="D8QDK5">
    <property type="interactions" value="320"/>
</dbReference>
<evidence type="ECO:0000256" key="1">
    <source>
        <dbReference type="SAM" id="MobiDB-lite"/>
    </source>
</evidence>
<dbReference type="KEGG" id="scm:SCHCO_02637388"/>
<feature type="compositionally biased region" description="Polar residues" evidence="1">
    <location>
        <begin position="8"/>
        <end position="20"/>
    </location>
</feature>
<dbReference type="InterPro" id="IPR050700">
    <property type="entry name" value="YIM1/Zinc_Alcohol_DH_Fams"/>
</dbReference>
<dbReference type="PANTHER" id="PTHR11695:SF294">
    <property type="entry name" value="RETICULON-4-INTERACTING PROTEIN 1, MITOCHONDRIAL"/>
    <property type="match status" value="1"/>
</dbReference>
<dbReference type="InterPro" id="IPR036291">
    <property type="entry name" value="NAD(P)-bd_dom_sf"/>
</dbReference>
<keyword evidence="4" id="KW-1185">Reference proteome</keyword>
<dbReference type="InterPro" id="IPR013154">
    <property type="entry name" value="ADH-like_N"/>
</dbReference>
<feature type="region of interest" description="Disordered" evidence="1">
    <location>
        <begin position="1"/>
        <end position="20"/>
    </location>
</feature>
<dbReference type="InParanoid" id="D8QDK5"/>
<dbReference type="HOGENOM" id="CLU_026673_3_3_1"/>
<dbReference type="Pfam" id="PF08240">
    <property type="entry name" value="ADH_N"/>
    <property type="match status" value="1"/>
</dbReference>
<proteinExistence type="predicted"/>
<dbReference type="PANTHER" id="PTHR11695">
    <property type="entry name" value="ALCOHOL DEHYDROGENASE RELATED"/>
    <property type="match status" value="1"/>
</dbReference>
<dbReference type="Proteomes" id="UP000007431">
    <property type="component" value="Unassembled WGS sequence"/>
</dbReference>
<reference evidence="3 4" key="1">
    <citation type="journal article" date="2010" name="Nat. Biotechnol.">
        <title>Genome sequence of the model mushroom Schizophyllum commune.</title>
        <authorList>
            <person name="Ohm R.A."/>
            <person name="de Jong J.F."/>
            <person name="Lugones L.G."/>
            <person name="Aerts A."/>
            <person name="Kothe E."/>
            <person name="Stajich J.E."/>
            <person name="de Vries R.P."/>
            <person name="Record E."/>
            <person name="Levasseur A."/>
            <person name="Baker S.E."/>
            <person name="Bartholomew K.A."/>
            <person name="Coutinho P.M."/>
            <person name="Erdmann S."/>
            <person name="Fowler T.J."/>
            <person name="Gathman A.C."/>
            <person name="Lombard V."/>
            <person name="Henrissat B."/>
            <person name="Knabe N."/>
            <person name="Kuees U."/>
            <person name="Lilly W.W."/>
            <person name="Lindquist E."/>
            <person name="Lucas S."/>
            <person name="Magnuson J.K."/>
            <person name="Piumi F."/>
            <person name="Raudaskoski M."/>
            <person name="Salamov A."/>
            <person name="Schmutz J."/>
            <person name="Schwarze F.W.M.R."/>
            <person name="vanKuyk P.A."/>
            <person name="Horton J.S."/>
            <person name="Grigoriev I.V."/>
            <person name="Woesten H.A.B."/>
        </authorList>
    </citation>
    <scope>NUCLEOTIDE SEQUENCE [LARGE SCALE GENOMIC DNA]</scope>
    <source>
        <strain evidence="4">H4-8 / FGSC 9210</strain>
    </source>
</reference>
<name>D8QDK5_SCHCM</name>
<accession>D8QDK5</accession>